<dbReference type="RefSeq" id="WP_057764636.1">
    <property type="nucleotide sequence ID" value="NZ_AZDG01000004.1"/>
</dbReference>
<dbReference type="STRING" id="1423811.FC72_GL001594"/>
<dbReference type="PATRIC" id="fig|1423811.3.peg.1619"/>
<evidence type="ECO:0000256" key="1">
    <source>
        <dbReference type="SAM" id="Phobius"/>
    </source>
</evidence>
<evidence type="ECO:0000313" key="3">
    <source>
        <dbReference type="Proteomes" id="UP000050929"/>
    </source>
</evidence>
<dbReference type="AlphaFoldDB" id="A0A0R1JBX9"/>
<proteinExistence type="predicted"/>
<feature type="transmembrane region" description="Helical" evidence="1">
    <location>
        <begin position="316"/>
        <end position="333"/>
    </location>
</feature>
<reference evidence="2 3" key="1">
    <citation type="journal article" date="2015" name="Genome Announc.">
        <title>Expanding the biotechnology potential of lactobacilli through comparative genomics of 213 strains and associated genera.</title>
        <authorList>
            <person name="Sun Z."/>
            <person name="Harris H.M."/>
            <person name="McCann A."/>
            <person name="Guo C."/>
            <person name="Argimon S."/>
            <person name="Zhang W."/>
            <person name="Yang X."/>
            <person name="Jeffery I.B."/>
            <person name="Cooney J.C."/>
            <person name="Kagawa T.F."/>
            <person name="Liu W."/>
            <person name="Song Y."/>
            <person name="Salvetti E."/>
            <person name="Wrobel A."/>
            <person name="Rasinkangas P."/>
            <person name="Parkhill J."/>
            <person name="Rea M.C."/>
            <person name="O'Sullivan O."/>
            <person name="Ritari J."/>
            <person name="Douillard F.P."/>
            <person name="Paul Ross R."/>
            <person name="Yang R."/>
            <person name="Briner A.E."/>
            <person name="Felis G.E."/>
            <person name="de Vos W.M."/>
            <person name="Barrangou R."/>
            <person name="Klaenhammer T.R."/>
            <person name="Caufield P.W."/>
            <person name="Cui Y."/>
            <person name="Zhang H."/>
            <person name="O'Toole P.W."/>
        </authorList>
    </citation>
    <scope>NUCLEOTIDE SEQUENCE [LARGE SCALE GENOMIC DNA]</scope>
    <source>
        <strain evidence="2 3">DSM 20183</strain>
    </source>
</reference>
<keyword evidence="1" id="KW-0812">Transmembrane</keyword>
<organism evidence="2 3">
    <name type="scientific">Companilactobacillus tucceti DSM 20183</name>
    <dbReference type="NCBI Taxonomy" id="1423811"/>
    <lineage>
        <taxon>Bacteria</taxon>
        <taxon>Bacillati</taxon>
        <taxon>Bacillota</taxon>
        <taxon>Bacilli</taxon>
        <taxon>Lactobacillales</taxon>
        <taxon>Lactobacillaceae</taxon>
        <taxon>Companilactobacillus</taxon>
    </lineage>
</organism>
<feature type="transmembrane region" description="Helical" evidence="1">
    <location>
        <begin position="7"/>
        <end position="24"/>
    </location>
</feature>
<dbReference type="Pfam" id="PF19528">
    <property type="entry name" value="DUF6056"/>
    <property type="match status" value="1"/>
</dbReference>
<keyword evidence="1" id="KW-1133">Transmembrane helix</keyword>
<evidence type="ECO:0000313" key="2">
    <source>
        <dbReference type="EMBL" id="KRK65218.1"/>
    </source>
</evidence>
<feature type="transmembrane region" description="Helical" evidence="1">
    <location>
        <begin position="204"/>
        <end position="225"/>
    </location>
</feature>
<protein>
    <submittedName>
        <fullName evidence="2">Teichoic acid polysaccharide export protein</fullName>
    </submittedName>
</protein>
<feature type="transmembrane region" description="Helical" evidence="1">
    <location>
        <begin position="156"/>
        <end position="173"/>
    </location>
</feature>
<dbReference type="InterPro" id="IPR045691">
    <property type="entry name" value="DUF6056"/>
</dbReference>
<feature type="transmembrane region" description="Helical" evidence="1">
    <location>
        <begin position="68"/>
        <end position="85"/>
    </location>
</feature>
<dbReference type="EMBL" id="AZDG01000004">
    <property type="protein sequence ID" value="KRK65218.1"/>
    <property type="molecule type" value="Genomic_DNA"/>
</dbReference>
<name>A0A0R1JBX9_9LACO</name>
<feature type="transmembrane region" description="Helical" evidence="1">
    <location>
        <begin position="340"/>
        <end position="360"/>
    </location>
</feature>
<feature type="transmembrane region" description="Helical" evidence="1">
    <location>
        <begin position="291"/>
        <end position="310"/>
    </location>
</feature>
<comment type="caution">
    <text evidence="2">The sequence shown here is derived from an EMBL/GenBank/DDBJ whole genome shotgun (WGS) entry which is preliminary data.</text>
</comment>
<feature type="transmembrane region" description="Helical" evidence="1">
    <location>
        <begin position="259"/>
        <end position="279"/>
    </location>
</feature>
<feature type="transmembrane region" description="Helical" evidence="1">
    <location>
        <begin position="179"/>
        <end position="197"/>
    </location>
</feature>
<keyword evidence="1" id="KW-0472">Membrane</keyword>
<feature type="transmembrane region" description="Helical" evidence="1">
    <location>
        <begin position="124"/>
        <end position="144"/>
    </location>
</feature>
<accession>A0A0R1JBX9</accession>
<gene>
    <name evidence="2" type="ORF">FC72_GL001594</name>
</gene>
<dbReference type="OrthoDB" id="1821221at2"/>
<sequence>MKRTTKLSFYFILFIVFGLIGYWMPLTGDDLNWGSYWGNNYFPQGHFLTYDGRYLGDLLVIVMTKVKPVAFVAYGLFSTLIVFMIQKIKDQLSKPKFIGLFTASIMAIFLIISPKSIFRQTLGWHAGFANYVPSVIFPLLLIYLFIKNYDKKEVHYYRTITFLTFLASILTQLFAEHMTLLNCFISVVIWLFFRNHFYDGAKKLFNYILLGNFIGAILMFINGAYMKILIGKDSYRNVTGSGAGDTIIGYMRHTYTPKFLALIALAAIIFIGAVIFYTYHLKDFKRKMVNYTLLAFAAIAVLPFVVVSPFGSRCMFASFVFCAAIIAINLDIITERFEKFLLPLMTIIFLIVGIRMDYLAHDYGHSFNTSIDYTNYQNTVKRDTYYRLQYRDTNYIWLPAPVENDAVYNSLYVRHPDRKFVAINYWDWTDAMRKAKSKASNGDNLMKEFDKQIKTKVKLINEKNDR</sequence>
<keyword evidence="3" id="KW-1185">Reference proteome</keyword>
<dbReference type="Proteomes" id="UP000050929">
    <property type="component" value="Unassembled WGS sequence"/>
</dbReference>
<feature type="transmembrane region" description="Helical" evidence="1">
    <location>
        <begin position="97"/>
        <end position="118"/>
    </location>
</feature>